<accession>R0L1Z1</accession>
<evidence type="ECO:0000313" key="2">
    <source>
        <dbReference type="EMBL" id="EOA94292.1"/>
    </source>
</evidence>
<name>R0L1Z1_ANAPL</name>
<sequence>MTKHSFPVSPHAKVAQAMYSFCCLYYPVENHEDLALSQVQKNKVKMKMGGRTPSSRGGLSEENSKKLFDVNRRFLAVCEYKENKTPWGLPPRFTLPAVSDQTPLSHCQPKQQAAPVEAPAVDTLLMANQAWEQPAPKLS</sequence>
<dbReference type="Proteomes" id="UP000296049">
    <property type="component" value="Unassembled WGS sequence"/>
</dbReference>
<proteinExistence type="predicted"/>
<dbReference type="AlphaFoldDB" id="R0L1Z1"/>
<evidence type="ECO:0000313" key="3">
    <source>
        <dbReference type="Proteomes" id="UP000296049"/>
    </source>
</evidence>
<dbReference type="EMBL" id="KB744888">
    <property type="protein sequence ID" value="EOA94292.1"/>
    <property type="molecule type" value="Genomic_DNA"/>
</dbReference>
<evidence type="ECO:0000256" key="1">
    <source>
        <dbReference type="SAM" id="MobiDB-lite"/>
    </source>
</evidence>
<gene>
    <name evidence="2" type="ORF">Anapl_17469</name>
</gene>
<reference evidence="3" key="1">
    <citation type="journal article" date="2013" name="Nat. Genet.">
        <title>The duck genome and transcriptome provide insight into an avian influenza virus reservoir species.</title>
        <authorList>
            <person name="Huang Y."/>
            <person name="Li Y."/>
            <person name="Burt D.W."/>
            <person name="Chen H."/>
            <person name="Zhang Y."/>
            <person name="Qian W."/>
            <person name="Kim H."/>
            <person name="Gan S."/>
            <person name="Zhao Y."/>
            <person name="Li J."/>
            <person name="Yi K."/>
            <person name="Feng H."/>
            <person name="Zhu P."/>
            <person name="Li B."/>
            <person name="Liu Q."/>
            <person name="Fairley S."/>
            <person name="Magor K.E."/>
            <person name="Du Z."/>
            <person name="Hu X."/>
            <person name="Goodman L."/>
            <person name="Tafer H."/>
            <person name="Vignal A."/>
            <person name="Lee T."/>
            <person name="Kim K.W."/>
            <person name="Sheng Z."/>
            <person name="An Y."/>
            <person name="Searle S."/>
            <person name="Herrero J."/>
            <person name="Groenen M.A."/>
            <person name="Crooijmans R.P."/>
            <person name="Faraut T."/>
            <person name="Cai Q."/>
            <person name="Webster R.G."/>
            <person name="Aldridge J.R."/>
            <person name="Warren W.C."/>
            <person name="Bartschat S."/>
            <person name="Kehr S."/>
            <person name="Marz M."/>
            <person name="Stadler P.F."/>
            <person name="Smith J."/>
            <person name="Kraus R.H."/>
            <person name="Zhao Y."/>
            <person name="Ren L."/>
            <person name="Fei J."/>
            <person name="Morisson M."/>
            <person name="Kaiser P."/>
            <person name="Griffin D.K."/>
            <person name="Rao M."/>
            <person name="Pitel F."/>
            <person name="Wang J."/>
            <person name="Li N."/>
        </authorList>
    </citation>
    <scope>NUCLEOTIDE SEQUENCE [LARGE SCALE GENOMIC DNA]</scope>
</reference>
<protein>
    <submittedName>
        <fullName evidence="2">Uncharacterized protein</fullName>
    </submittedName>
</protein>
<keyword evidence="3" id="KW-1185">Reference proteome</keyword>
<feature type="region of interest" description="Disordered" evidence="1">
    <location>
        <begin position="43"/>
        <end position="63"/>
    </location>
</feature>
<organism evidence="2 3">
    <name type="scientific">Anas platyrhynchos</name>
    <name type="common">Mallard</name>
    <name type="synonym">Anas boschas</name>
    <dbReference type="NCBI Taxonomy" id="8839"/>
    <lineage>
        <taxon>Eukaryota</taxon>
        <taxon>Metazoa</taxon>
        <taxon>Chordata</taxon>
        <taxon>Craniata</taxon>
        <taxon>Vertebrata</taxon>
        <taxon>Euteleostomi</taxon>
        <taxon>Archelosauria</taxon>
        <taxon>Archosauria</taxon>
        <taxon>Dinosauria</taxon>
        <taxon>Saurischia</taxon>
        <taxon>Theropoda</taxon>
        <taxon>Coelurosauria</taxon>
        <taxon>Aves</taxon>
        <taxon>Neognathae</taxon>
        <taxon>Galloanserae</taxon>
        <taxon>Anseriformes</taxon>
        <taxon>Anatidae</taxon>
        <taxon>Anatinae</taxon>
        <taxon>Anas</taxon>
    </lineage>
</organism>